<gene>
    <name evidence="4" type="ORF">RA178_13220</name>
</gene>
<keyword evidence="1" id="KW-0812">Transmembrane</keyword>
<dbReference type="SMART" id="SM00609">
    <property type="entry name" value="VIT"/>
    <property type="match status" value="1"/>
</dbReference>
<dbReference type="SMART" id="SM00327">
    <property type="entry name" value="VWA"/>
    <property type="match status" value="1"/>
</dbReference>
<dbReference type="InterPro" id="IPR002035">
    <property type="entry name" value="VWF_A"/>
</dbReference>
<dbReference type="InterPro" id="IPR013694">
    <property type="entry name" value="VIT"/>
</dbReference>
<sequence>MITGKRVKEVSEAVAVLLISAAVCWGLPFVALASPNSTGTLSAPQNMASALVGQNSAHRTAESHIINYDDITQGLLLYRQPSGAWVPSLPLDTQVSMQVSGLSNRVSVKQVFRNNTEFVLNGQYLFPLPNEAAVDSLRLHIGQRVIEGQIHPKADAKQIFEQAKAEGKRASLVSQERPNMFTTEVANLAPQEELIVEISYQETIKYEDGLFSLRFPLVVAPRYIPGLTSDSSASDSHDPMAQVRQSSRVTSSQVFDADRIVAPVRDGASGRDPVLKADIQVLLSKGVDKASIESPYHDIKLKQDNSGAVDVSLAQRVPANRDFVLQWRVQQGTSPMAWVFNQQGKTHKLDDENLSQDTLETSKTSGVNDDNYSLVMVLPPKVEKSTQPSLPRELILVIDTSGSMAGDSIVQAKNALLYALKGLKPEDSFNIIEFNSSLSQFSAVPLPATSSNLSRARQFVSRLQADGGTEMALALDAALPKSLGSVSLDATQPLRQVIFMTDGSVGNEQALFDLIRYQIGESRLFTVGIGSAPNSHFMQRAAELGRGTFTYIGKVDEVDEKISALLSKIQYPVLTDIQVRFDDGSVPDYWPSPIADLYRGEPVLVSLKRSAREPQELVISGRQGHQNWQQSLSLQDNSAGLMTHQGAGLDLLWARKQIGALELSKNGANDDKVKQQVTALSMNYHLVSAYTSLVAVDLTPIDSTAMSRDAVVRQHLPLGWQPFGALPQTATSSRLDMLLGALTLLLALILTGSILRQRREEKAALVALTCER</sequence>
<dbReference type="SUPFAM" id="SSF53300">
    <property type="entry name" value="vWA-like"/>
    <property type="match status" value="1"/>
</dbReference>
<feature type="transmembrane region" description="Helical" evidence="1">
    <location>
        <begin position="737"/>
        <end position="755"/>
    </location>
</feature>
<evidence type="ECO:0000256" key="1">
    <source>
        <dbReference type="SAM" id="Phobius"/>
    </source>
</evidence>
<dbReference type="PROSITE" id="PS51468">
    <property type="entry name" value="VIT"/>
    <property type="match status" value="1"/>
</dbReference>
<dbReference type="Proteomes" id="UP001236800">
    <property type="component" value="Chromosome"/>
</dbReference>
<keyword evidence="1" id="KW-0472">Membrane</keyword>
<evidence type="ECO:0000313" key="4">
    <source>
        <dbReference type="EMBL" id="WMB71397.1"/>
    </source>
</evidence>
<keyword evidence="1" id="KW-1133">Transmembrane helix</keyword>
<dbReference type="Gene3D" id="3.40.50.410">
    <property type="entry name" value="von Willebrand factor, type A domain"/>
    <property type="match status" value="1"/>
</dbReference>
<evidence type="ECO:0000259" key="2">
    <source>
        <dbReference type="PROSITE" id="PS50234"/>
    </source>
</evidence>
<dbReference type="Pfam" id="PF08487">
    <property type="entry name" value="VIT"/>
    <property type="match status" value="1"/>
</dbReference>
<dbReference type="Pfam" id="PF13768">
    <property type="entry name" value="VWA_3"/>
    <property type="match status" value="1"/>
</dbReference>
<dbReference type="CDD" id="cd01461">
    <property type="entry name" value="vWA_interalpha_trypsin_inhibitor"/>
    <property type="match status" value="1"/>
</dbReference>
<feature type="domain" description="VIT" evidence="3">
    <location>
        <begin position="74"/>
        <end position="202"/>
    </location>
</feature>
<dbReference type="KEGG" id="sog:RA178_13220"/>
<dbReference type="PROSITE" id="PS50234">
    <property type="entry name" value="VWFA"/>
    <property type="match status" value="1"/>
</dbReference>
<proteinExistence type="predicted"/>
<feature type="domain" description="VWFA" evidence="2">
    <location>
        <begin position="393"/>
        <end position="569"/>
    </location>
</feature>
<dbReference type="GeneID" id="301340161"/>
<dbReference type="InterPro" id="IPR022440">
    <property type="entry name" value="CHP03788"/>
</dbReference>
<accession>A0AA50KAF0</accession>
<evidence type="ECO:0000259" key="3">
    <source>
        <dbReference type="PROSITE" id="PS51468"/>
    </source>
</evidence>
<dbReference type="InterPro" id="IPR036465">
    <property type="entry name" value="vWFA_dom_sf"/>
</dbReference>
<dbReference type="NCBIfam" id="TIGR03788">
    <property type="entry name" value="marine_srt_targ"/>
    <property type="match status" value="1"/>
</dbReference>
<reference evidence="4" key="1">
    <citation type="submission" date="2023-08" db="EMBL/GenBank/DDBJ databases">
        <title>Complete genome sequence of Shewanella oncorhynchi Z-P2, a siderophore putrebactin-producing bacterium.</title>
        <authorList>
            <person name="Zhang Y."/>
        </authorList>
    </citation>
    <scope>NUCLEOTIDE SEQUENCE</scope>
    <source>
        <strain evidence="4">Z-P2</strain>
    </source>
</reference>
<dbReference type="RefSeq" id="WP_306682203.1">
    <property type="nucleotide sequence ID" value="NZ_CP132914.1"/>
</dbReference>
<dbReference type="AlphaFoldDB" id="A0AA50KAF0"/>
<name>A0AA50KAF0_9GAMM</name>
<dbReference type="PANTHER" id="PTHR45737">
    <property type="entry name" value="VON WILLEBRAND FACTOR A DOMAIN-CONTAINING PROTEIN 5A"/>
    <property type="match status" value="1"/>
</dbReference>
<organism evidence="4">
    <name type="scientific">Shewanella oncorhynchi</name>
    <dbReference type="NCBI Taxonomy" id="2726434"/>
    <lineage>
        <taxon>Bacteria</taxon>
        <taxon>Pseudomonadati</taxon>
        <taxon>Pseudomonadota</taxon>
        <taxon>Gammaproteobacteria</taxon>
        <taxon>Alteromonadales</taxon>
        <taxon>Shewanellaceae</taxon>
        <taxon>Shewanella</taxon>
    </lineage>
</organism>
<dbReference type="PANTHER" id="PTHR45737:SF6">
    <property type="entry name" value="VON WILLEBRAND FACTOR A DOMAIN-CONTAINING PROTEIN 5A"/>
    <property type="match status" value="1"/>
</dbReference>
<protein>
    <submittedName>
        <fullName evidence="4">Marine proteobacterial sortase target protein</fullName>
    </submittedName>
</protein>
<dbReference type="EMBL" id="CP132914">
    <property type="protein sequence ID" value="WMB71397.1"/>
    <property type="molecule type" value="Genomic_DNA"/>
</dbReference>